<dbReference type="EMBL" id="MCFL01000252">
    <property type="protein sequence ID" value="ORZ29283.1"/>
    <property type="molecule type" value="Genomic_DNA"/>
</dbReference>
<organism evidence="2 3">
    <name type="scientific">Catenaria anguillulae PL171</name>
    <dbReference type="NCBI Taxonomy" id="765915"/>
    <lineage>
        <taxon>Eukaryota</taxon>
        <taxon>Fungi</taxon>
        <taxon>Fungi incertae sedis</taxon>
        <taxon>Blastocladiomycota</taxon>
        <taxon>Blastocladiomycetes</taxon>
        <taxon>Blastocladiales</taxon>
        <taxon>Catenariaceae</taxon>
        <taxon>Catenaria</taxon>
    </lineage>
</organism>
<reference evidence="2 3" key="1">
    <citation type="submission" date="2016-07" db="EMBL/GenBank/DDBJ databases">
        <title>Pervasive Adenine N6-methylation of Active Genes in Fungi.</title>
        <authorList>
            <consortium name="DOE Joint Genome Institute"/>
            <person name="Mondo S.J."/>
            <person name="Dannebaum R.O."/>
            <person name="Kuo R.C."/>
            <person name="Labutti K."/>
            <person name="Haridas S."/>
            <person name="Kuo A."/>
            <person name="Salamov A."/>
            <person name="Ahrendt S.R."/>
            <person name="Lipzen A."/>
            <person name="Sullivan W."/>
            <person name="Andreopoulos W.B."/>
            <person name="Clum A."/>
            <person name="Lindquist E."/>
            <person name="Daum C."/>
            <person name="Ramamoorthy G.K."/>
            <person name="Gryganskyi A."/>
            <person name="Culley D."/>
            <person name="Magnuson J.K."/>
            <person name="James T.Y."/>
            <person name="O'Malley M.A."/>
            <person name="Stajich J.E."/>
            <person name="Spatafora J.W."/>
            <person name="Visel A."/>
            <person name="Grigoriev I.V."/>
        </authorList>
    </citation>
    <scope>NUCLEOTIDE SEQUENCE [LARGE SCALE GENOMIC DNA]</scope>
    <source>
        <strain evidence="2 3">PL171</strain>
    </source>
</reference>
<comment type="caution">
    <text evidence="2">The sequence shown here is derived from an EMBL/GenBank/DDBJ whole genome shotgun (WGS) entry which is preliminary data.</text>
</comment>
<accession>A0A1Y2H6F9</accession>
<feature type="transmembrane region" description="Helical" evidence="1">
    <location>
        <begin position="72"/>
        <end position="92"/>
    </location>
</feature>
<keyword evidence="3" id="KW-1185">Reference proteome</keyword>
<feature type="non-terminal residue" evidence="2">
    <location>
        <position position="1"/>
    </location>
</feature>
<protein>
    <submittedName>
        <fullName evidence="2">Uncharacterized protein</fullName>
    </submittedName>
</protein>
<evidence type="ECO:0000313" key="2">
    <source>
        <dbReference type="EMBL" id="ORZ29283.1"/>
    </source>
</evidence>
<proteinExistence type="predicted"/>
<evidence type="ECO:0000313" key="3">
    <source>
        <dbReference type="Proteomes" id="UP000193411"/>
    </source>
</evidence>
<keyword evidence="1" id="KW-0812">Transmembrane</keyword>
<dbReference type="Proteomes" id="UP000193411">
    <property type="component" value="Unassembled WGS sequence"/>
</dbReference>
<sequence>IGRQRQQRQASLKPLGRTLTNSQSNRSRVQQHTVLTAAPMLSKSPSSVTILTLSSPPSLPSPPPISAQDIRLVHSISTRIISFCVGLTGLLLHCLLPEREPGVTHARAMRKLIALLAVSAGSMVGVIGAIGIVTWKGRNQSGRQSAANKTARQWMQVSVWDAPSPGMVIGAMVLNSAFGYMVNL</sequence>
<evidence type="ECO:0000256" key="1">
    <source>
        <dbReference type="SAM" id="Phobius"/>
    </source>
</evidence>
<keyword evidence="1" id="KW-1133">Transmembrane helix</keyword>
<keyword evidence="1" id="KW-0472">Membrane</keyword>
<dbReference type="AlphaFoldDB" id="A0A1Y2H6F9"/>
<name>A0A1Y2H6F9_9FUNG</name>
<gene>
    <name evidence="2" type="ORF">BCR44DRAFT_1452881</name>
</gene>
<feature type="transmembrane region" description="Helical" evidence="1">
    <location>
        <begin position="112"/>
        <end position="135"/>
    </location>
</feature>